<evidence type="ECO:0000256" key="1">
    <source>
        <dbReference type="SAM" id="MobiDB-lite"/>
    </source>
</evidence>
<organism evidence="2 3">
    <name type="scientific">Pseudomyxococcus hansupus</name>
    <dbReference type="NCBI Taxonomy" id="1297742"/>
    <lineage>
        <taxon>Bacteria</taxon>
        <taxon>Pseudomonadati</taxon>
        <taxon>Myxococcota</taxon>
        <taxon>Myxococcia</taxon>
        <taxon>Myxococcales</taxon>
        <taxon>Cystobacterineae</taxon>
        <taxon>Myxococcaceae</taxon>
        <taxon>Pseudomyxococcus</taxon>
    </lineage>
</organism>
<feature type="compositionally biased region" description="Basic and acidic residues" evidence="1">
    <location>
        <begin position="1"/>
        <end position="10"/>
    </location>
</feature>
<feature type="compositionally biased region" description="Polar residues" evidence="1">
    <location>
        <begin position="40"/>
        <end position="53"/>
    </location>
</feature>
<dbReference type="EMBL" id="CP012109">
    <property type="protein sequence ID" value="AKQ70226.1"/>
    <property type="molecule type" value="Genomic_DNA"/>
</dbReference>
<evidence type="ECO:0000313" key="3">
    <source>
        <dbReference type="Proteomes" id="UP000009026"/>
    </source>
</evidence>
<proteinExistence type="predicted"/>
<reference evidence="2 3" key="1">
    <citation type="journal article" date="2016" name="PLoS ONE">
        <title>Complete Genome Sequence and Comparative Genomics of a Novel Myxobacterium Myxococcus hansupus.</title>
        <authorList>
            <person name="Sharma G."/>
            <person name="Narwani T."/>
            <person name="Subramanian S."/>
        </authorList>
    </citation>
    <scope>NUCLEOTIDE SEQUENCE [LARGE SCALE GENOMIC DNA]</scope>
    <source>
        <strain evidence="3">mixupus</strain>
    </source>
</reference>
<feature type="region of interest" description="Disordered" evidence="1">
    <location>
        <begin position="87"/>
        <end position="109"/>
    </location>
</feature>
<protein>
    <submittedName>
        <fullName evidence="2">Uncharacterized protein</fullName>
    </submittedName>
</protein>
<evidence type="ECO:0000313" key="2">
    <source>
        <dbReference type="EMBL" id="AKQ70226.1"/>
    </source>
</evidence>
<dbReference type="PATRIC" id="fig|1297742.4.peg.7255"/>
<gene>
    <name evidence="2" type="ORF">A176_007138</name>
</gene>
<name>A0A0H4X3I3_9BACT</name>
<sequence>MPAARNELHASDGPAAPKQGETRVSSPTARNELHAFSESAAPTSGAQAKSLTARNELHAFSESAAPTSEAPAKPLTARNELHAFAGPSSRAAAPPTRSPPPESAGPAVSAGELTALGGRLRPPGSKHLPEEVFQGIRTHLTRSLTDWTVSAADVRAVHGALGALPPGPYRAALERMERDGLLRTYVNAQDAGSRRAFLEQAEGKGMLQRNKGETSPVDALGYPAVPDFFVNDARLPRAMRDAVNAHAIDVGVGFYKAHGEYLVRYALAVDQAGSRRELGALGPPRAAQLSESVLGLEWKDPARKDYEAAWKAGIGRPKSLNLTYQHLTARERELSGERGAGTVRLQGKVGAGSETAQWALKGSLDTRGQRELKGEAGVTVRSGPMKLELSQDTAGKKEATVKLDLGLVEFSLDSGGAQRVAVGIGKALQVQATLNPRKAEFEGGLSAKVKADGDQAGVEVGFSMKGLSAQRARQAVDRGHRGVFQQPAELESRMAWDTLPPATRAAYAKEGWSRELWTQALPR</sequence>
<keyword evidence="3" id="KW-1185">Reference proteome</keyword>
<dbReference type="AlphaFoldDB" id="A0A0H4X3I3"/>
<dbReference type="Proteomes" id="UP000009026">
    <property type="component" value="Chromosome"/>
</dbReference>
<feature type="compositionally biased region" description="Low complexity" evidence="1">
    <location>
        <begin position="60"/>
        <end position="74"/>
    </location>
</feature>
<dbReference type="KEGG" id="mym:A176_007138"/>
<accession>A0A0H4X3I3</accession>
<feature type="region of interest" description="Disordered" evidence="1">
    <location>
        <begin position="1"/>
        <end position="75"/>
    </location>
</feature>